<organism evidence="2 3">
    <name type="scientific">Hathewaya proteolytica DSM 3090</name>
    <dbReference type="NCBI Taxonomy" id="1121331"/>
    <lineage>
        <taxon>Bacteria</taxon>
        <taxon>Bacillati</taxon>
        <taxon>Bacillota</taxon>
        <taxon>Clostridia</taxon>
        <taxon>Eubacteriales</taxon>
        <taxon>Clostridiaceae</taxon>
        <taxon>Hathewaya</taxon>
    </lineage>
</organism>
<keyword evidence="1" id="KW-0175">Coiled coil</keyword>
<protein>
    <recommendedName>
        <fullName evidence="4">Sensory transduction regulator</fullName>
    </recommendedName>
</protein>
<accession>A0A1M6P4Q9</accession>
<evidence type="ECO:0000256" key="1">
    <source>
        <dbReference type="SAM" id="Coils"/>
    </source>
</evidence>
<gene>
    <name evidence="2" type="ORF">SAMN02745248_01586</name>
</gene>
<dbReference type="AlphaFoldDB" id="A0A1M6P4Q9"/>
<dbReference type="EMBL" id="FRAD01000012">
    <property type="protein sequence ID" value="SHK02876.1"/>
    <property type="molecule type" value="Genomic_DNA"/>
</dbReference>
<proteinExistence type="predicted"/>
<sequence>MEIGNKERIKSFKDYLQKNGLHGNYQFEMSNGIGFFKGAFTLGKRKKYFNIIMTEEPIVQSIYVIADFKDYIRIEELLEVANSLNIKNRGARYFVDEKENLCVLYEDICVDREFSPKSFIKNSTEKFKEAIKSLDEMESTIKEYHEKKLKLQDITLN</sequence>
<dbReference type="Proteomes" id="UP000183952">
    <property type="component" value="Unassembled WGS sequence"/>
</dbReference>
<dbReference type="STRING" id="1121331.SAMN02745248_01586"/>
<dbReference type="RefSeq" id="WP_072903544.1">
    <property type="nucleotide sequence ID" value="NZ_FRAD01000012.1"/>
</dbReference>
<name>A0A1M6P4Q9_9CLOT</name>
<feature type="coiled-coil region" evidence="1">
    <location>
        <begin position="120"/>
        <end position="154"/>
    </location>
</feature>
<evidence type="ECO:0000313" key="3">
    <source>
        <dbReference type="Proteomes" id="UP000183952"/>
    </source>
</evidence>
<reference evidence="2 3" key="1">
    <citation type="submission" date="2016-11" db="EMBL/GenBank/DDBJ databases">
        <authorList>
            <person name="Jaros S."/>
            <person name="Januszkiewicz K."/>
            <person name="Wedrychowicz H."/>
        </authorList>
    </citation>
    <scope>NUCLEOTIDE SEQUENCE [LARGE SCALE GENOMIC DNA]</scope>
    <source>
        <strain evidence="2 3">DSM 3090</strain>
    </source>
</reference>
<keyword evidence="3" id="KW-1185">Reference proteome</keyword>
<evidence type="ECO:0008006" key="4">
    <source>
        <dbReference type="Google" id="ProtNLM"/>
    </source>
</evidence>
<evidence type="ECO:0000313" key="2">
    <source>
        <dbReference type="EMBL" id="SHK02876.1"/>
    </source>
</evidence>